<proteinExistence type="predicted"/>
<dbReference type="Proteomes" id="UP001549031">
    <property type="component" value="Unassembled WGS sequence"/>
</dbReference>
<evidence type="ECO:0000313" key="1">
    <source>
        <dbReference type="EMBL" id="MET3588836.1"/>
    </source>
</evidence>
<reference evidence="1 2" key="1">
    <citation type="submission" date="2024-06" db="EMBL/GenBank/DDBJ databases">
        <title>Genomic Encyclopedia of Type Strains, Phase IV (KMG-IV): sequencing the most valuable type-strain genomes for metagenomic binning, comparative biology and taxonomic classification.</title>
        <authorList>
            <person name="Goeker M."/>
        </authorList>
    </citation>
    <scope>NUCLEOTIDE SEQUENCE [LARGE SCALE GENOMIC DNA]</scope>
    <source>
        <strain evidence="1 2">DSM 105042</strain>
    </source>
</reference>
<organism evidence="1 2">
    <name type="scientific">Pseudorhizobium tarimense</name>
    <dbReference type="NCBI Taxonomy" id="1079109"/>
    <lineage>
        <taxon>Bacteria</taxon>
        <taxon>Pseudomonadati</taxon>
        <taxon>Pseudomonadota</taxon>
        <taxon>Alphaproteobacteria</taxon>
        <taxon>Hyphomicrobiales</taxon>
        <taxon>Rhizobiaceae</taxon>
        <taxon>Rhizobium/Agrobacterium group</taxon>
        <taxon>Pseudorhizobium</taxon>
    </lineage>
</organism>
<protein>
    <submittedName>
        <fullName evidence="1">Uncharacterized protein</fullName>
    </submittedName>
</protein>
<accession>A0ABV2HE78</accession>
<sequence length="48" mass="5412">MNRRQFFKSLAASVLLCGFAGKSTLSVALHLTPRIRRSNFRGIARHLI</sequence>
<dbReference type="EMBL" id="JBEPLJ010000037">
    <property type="protein sequence ID" value="MET3588836.1"/>
    <property type="molecule type" value="Genomic_DNA"/>
</dbReference>
<name>A0ABV2HE78_9HYPH</name>
<gene>
    <name evidence="1" type="ORF">ABID21_004976</name>
</gene>
<evidence type="ECO:0000313" key="2">
    <source>
        <dbReference type="Proteomes" id="UP001549031"/>
    </source>
</evidence>
<comment type="caution">
    <text evidence="1">The sequence shown here is derived from an EMBL/GenBank/DDBJ whole genome shotgun (WGS) entry which is preliminary data.</text>
</comment>
<keyword evidence="2" id="KW-1185">Reference proteome</keyword>